<evidence type="ECO:0000256" key="1">
    <source>
        <dbReference type="SAM" id="MobiDB-lite"/>
    </source>
</evidence>
<keyword evidence="3" id="KW-1185">Reference proteome</keyword>
<dbReference type="EMBL" id="NHOA01000045">
    <property type="protein sequence ID" value="PHQ39177.1"/>
    <property type="molecule type" value="Genomic_DNA"/>
</dbReference>
<reference evidence="2 3" key="1">
    <citation type="journal article" date="2014" name="Front. Microbiol.">
        <title>Population and genomic analysis of the genus Halorubrum.</title>
        <authorList>
            <person name="Fullmer M.S."/>
            <person name="Soucy S.M."/>
            <person name="Swithers K.S."/>
            <person name="Makkay A.M."/>
            <person name="Wheeler R."/>
            <person name="Ventosa A."/>
            <person name="Gogarten J.P."/>
            <person name="Papke R.T."/>
        </authorList>
    </citation>
    <scope>NUCLEOTIDE SEQUENCE [LARGE SCALE GENOMIC DNA]</scope>
    <source>
        <strain evidence="2 3">C49</strain>
    </source>
</reference>
<dbReference type="RefSeq" id="WP_099255083.1">
    <property type="nucleotide sequence ID" value="NZ_NHOA01000045.1"/>
</dbReference>
<evidence type="ECO:0000313" key="2">
    <source>
        <dbReference type="EMBL" id="PHQ39177.1"/>
    </source>
</evidence>
<sequence>MNDDEHLRRELRSAREELVRKRARQSDGVPSAESRLPLMPERDEAFLRLALMSVEDLETHIDRLERDLADLEDGIDRPDVELE</sequence>
<dbReference type="AlphaFoldDB" id="A0A2G1WJL2"/>
<feature type="region of interest" description="Disordered" evidence="1">
    <location>
        <begin position="18"/>
        <end position="37"/>
    </location>
</feature>
<organism evidence="2 3">
    <name type="scientific">Halorubrum persicum</name>
    <dbReference type="NCBI Taxonomy" id="1383844"/>
    <lineage>
        <taxon>Archaea</taxon>
        <taxon>Methanobacteriati</taxon>
        <taxon>Methanobacteriota</taxon>
        <taxon>Stenosarchaea group</taxon>
        <taxon>Halobacteria</taxon>
        <taxon>Halobacteriales</taxon>
        <taxon>Haloferacaceae</taxon>
        <taxon>Halorubrum</taxon>
    </lineage>
</organism>
<evidence type="ECO:0000313" key="3">
    <source>
        <dbReference type="Proteomes" id="UP000222824"/>
    </source>
</evidence>
<comment type="caution">
    <text evidence="2">The sequence shown here is derived from an EMBL/GenBank/DDBJ whole genome shotgun (WGS) entry which is preliminary data.</text>
</comment>
<name>A0A2G1WJL2_9EURY</name>
<protein>
    <submittedName>
        <fullName evidence="2">Uncharacterized protein</fullName>
    </submittedName>
</protein>
<dbReference type="OrthoDB" id="206017at2157"/>
<gene>
    <name evidence="2" type="ORF">DJ69_07630</name>
</gene>
<accession>A0A2G1WJL2</accession>
<dbReference type="Proteomes" id="UP000222824">
    <property type="component" value="Unassembled WGS sequence"/>
</dbReference>
<proteinExistence type="predicted"/>